<sequence length="618" mass="68507" precursor="true">MMRKKQILLVFLAAVLVLPSFLVSAATSETISTTASEENNPASGTFTSKDEVVYAALSPNGIMEEIYVVNIFEVLEPGTIIDYGNYTSVKNLTNLSTIEQSGNKIELDAPEGKFFYQGNMKNERLPWNFAISYYLDGEEIDPASLPGKDGHVQIKIETTANEGVETTFYENYLLQISLTLDTDLFRNIEAEDASMANAGKNKQITFTGMPEEDGEFVVEADVTEFEMKGIEIAAVPYNMSFDGPDMDDMTGDMESLTDAIRQINEGVFDLNNGVIDLNSGVFELRNGSAEFQGGMTEINDASTELIDGSAMINEALATINEAVGENTIDFDFEIIDMSELEQLPNSLSQLANGIDETADVLASIHETYSEAYASLDEAMQNIPEYDISDEDIERLYESGVDEEIIDQLVETYHAARQASGTYDRLKEGLDTVDTRLGEMAASSKQVSEILKVVSVELESALEDMDLADITDSFTQLEEGMAELSSSYNEFHNGLLSYTNGVAELSNGYNELHSGIVQLSNGTDELESGVGELYDGTNELYESTNRLPDQMKEEIDKMIAEFDRSDFEPVSFVSADNNEINSVQFVIRTENISMDEAEETTEEEEEKSFWQKLWDLFFG</sequence>
<dbReference type="KEGG" id="bco:Bcell_3784"/>
<evidence type="ECO:0000256" key="1">
    <source>
        <dbReference type="SAM" id="SignalP"/>
    </source>
</evidence>
<dbReference type="STRING" id="649639.Bcell_3784"/>
<dbReference type="NCBIfam" id="TIGR03057">
    <property type="entry name" value="xxxLxxG_by_4"/>
    <property type="match status" value="2"/>
</dbReference>
<dbReference type="Gene3D" id="1.10.287.950">
    <property type="entry name" value="Methyl-accepting chemotaxis protein"/>
    <property type="match status" value="2"/>
</dbReference>
<dbReference type="SUPFAM" id="SSF58104">
    <property type="entry name" value="Methyl-accepting chemotaxis protein (MCP) signaling domain"/>
    <property type="match status" value="1"/>
</dbReference>
<name>E6TTZ3_EVAC2</name>
<dbReference type="HOGENOM" id="CLU_018675_0_0_9"/>
<evidence type="ECO:0000313" key="2">
    <source>
        <dbReference type="EMBL" id="ADU32024.1"/>
    </source>
</evidence>
<dbReference type="Proteomes" id="UP000001401">
    <property type="component" value="Chromosome"/>
</dbReference>
<accession>E6TTZ3</accession>
<feature type="signal peptide" evidence="1">
    <location>
        <begin position="1"/>
        <end position="25"/>
    </location>
</feature>
<dbReference type="EMBL" id="CP002394">
    <property type="protein sequence ID" value="ADU32024.1"/>
    <property type="molecule type" value="Genomic_DNA"/>
</dbReference>
<keyword evidence="3" id="KW-1185">Reference proteome</keyword>
<proteinExistence type="predicted"/>
<protein>
    <recommendedName>
        <fullName evidence="4">YhgE/Pip domain-containing protein</fullName>
    </recommendedName>
</protein>
<gene>
    <name evidence="2" type="ordered locus">Bcell_3784</name>
</gene>
<organism evidence="2 3">
    <name type="scientific">Evansella cellulosilytica (strain ATCC 21833 / DSM 2522 / FERM P-1141 / JCM 9156 / N-4)</name>
    <name type="common">Bacillus cellulosilyticus</name>
    <dbReference type="NCBI Taxonomy" id="649639"/>
    <lineage>
        <taxon>Bacteria</taxon>
        <taxon>Bacillati</taxon>
        <taxon>Bacillota</taxon>
        <taxon>Bacilli</taxon>
        <taxon>Bacillales</taxon>
        <taxon>Bacillaceae</taxon>
        <taxon>Evansella</taxon>
    </lineage>
</organism>
<dbReference type="eggNOG" id="COG1511">
    <property type="taxonomic scope" value="Bacteria"/>
</dbReference>
<dbReference type="AlphaFoldDB" id="E6TTZ3"/>
<keyword evidence="1" id="KW-0732">Signal</keyword>
<evidence type="ECO:0008006" key="4">
    <source>
        <dbReference type="Google" id="ProtNLM"/>
    </source>
</evidence>
<evidence type="ECO:0000313" key="3">
    <source>
        <dbReference type="Proteomes" id="UP000001401"/>
    </source>
</evidence>
<feature type="chain" id="PRO_5003209622" description="YhgE/Pip domain-containing protein" evidence="1">
    <location>
        <begin position="26"/>
        <end position="618"/>
    </location>
</feature>
<reference evidence="2 3" key="1">
    <citation type="submission" date="2010-12" db="EMBL/GenBank/DDBJ databases">
        <title>Complete sequence of Bacillus cellulosilyticus DSM 2522.</title>
        <authorList>
            <consortium name="US DOE Joint Genome Institute"/>
            <person name="Lucas S."/>
            <person name="Copeland A."/>
            <person name="Lapidus A."/>
            <person name="Cheng J.-F."/>
            <person name="Bruce D."/>
            <person name="Goodwin L."/>
            <person name="Pitluck S."/>
            <person name="Chertkov O."/>
            <person name="Detter J.C."/>
            <person name="Han C."/>
            <person name="Tapia R."/>
            <person name="Land M."/>
            <person name="Hauser L."/>
            <person name="Jeffries C."/>
            <person name="Kyrpides N."/>
            <person name="Ivanova N."/>
            <person name="Mikhailova N."/>
            <person name="Brumm P."/>
            <person name="Mead D."/>
            <person name="Woyke T."/>
        </authorList>
    </citation>
    <scope>NUCLEOTIDE SEQUENCE [LARGE SCALE GENOMIC DNA]</scope>
    <source>
        <strain evidence="3">ATCC 21833 / DSM 2522 / FERM P-1141 / JCM 9156 / N-4</strain>
    </source>
</reference>
<dbReference type="InterPro" id="IPR023908">
    <property type="entry name" value="xxxLxxG_rpt"/>
</dbReference>